<proteinExistence type="inferred from homology"/>
<keyword evidence="9" id="KW-1185">Reference proteome</keyword>
<comment type="function">
    <text evidence="6">A probable RNA chaperone. Forms a complex with KhpA which binds to cellular RNA and controls its expression. Plays a role in peptidoglycan (PG) homeostasis and cell length regulation.</text>
</comment>
<evidence type="ECO:0000256" key="5">
    <source>
        <dbReference type="ARBA" id="ARBA00023316"/>
    </source>
</evidence>
<dbReference type="SMART" id="SM00393">
    <property type="entry name" value="R3H"/>
    <property type="match status" value="1"/>
</dbReference>
<evidence type="ECO:0000313" key="9">
    <source>
        <dbReference type="Proteomes" id="UP000282930"/>
    </source>
</evidence>
<sequence>MKCVEKIAKTVDEAVELALKELGVSREKVEVQVIDEGSKGLLGIIGARPAKVKVILKQTPEEKIQEFLSEVCSKMNVKIERMDILKDGEFIKVNLFGKNTYQLIGKDGEVLDALQFLTGIIVNRGAPEEESVRIILDCQNFRKKKEERLRRLALSLADKVARSKKSIKLRPMTPYERRIIHTTLQNHRFVTTYSEGEEPYRKVVITLK</sequence>
<feature type="region of interest" description="Jag_N domain" evidence="6">
    <location>
        <begin position="5"/>
        <end position="55"/>
    </location>
</feature>
<dbReference type="Gene3D" id="3.30.300.20">
    <property type="match status" value="1"/>
</dbReference>
<evidence type="ECO:0000256" key="4">
    <source>
        <dbReference type="ARBA" id="ARBA00023186"/>
    </source>
</evidence>
<dbReference type="GO" id="GO:0005737">
    <property type="term" value="C:cytoplasm"/>
    <property type="evidence" value="ECO:0007669"/>
    <property type="project" value="UniProtKB-SubCell"/>
</dbReference>
<dbReference type="CDD" id="cd02414">
    <property type="entry name" value="KH-II_Jag"/>
    <property type="match status" value="1"/>
</dbReference>
<dbReference type="RefSeq" id="WP_011918254.1">
    <property type="nucleotide sequence ID" value="NZ_CP034791.1"/>
</dbReference>
<dbReference type="InterPro" id="IPR039247">
    <property type="entry name" value="KhpB"/>
</dbReference>
<dbReference type="InterPro" id="IPR038247">
    <property type="entry name" value="Jag_N_dom_sf"/>
</dbReference>
<evidence type="ECO:0000313" key="8">
    <source>
        <dbReference type="EMBL" id="AZT91584.1"/>
    </source>
</evidence>
<dbReference type="PANTHER" id="PTHR35800:SF1">
    <property type="entry name" value="RNA-BINDING PROTEIN KHPB"/>
    <property type="match status" value="1"/>
</dbReference>
<name>A0A3T0D965_9FIRM</name>
<evidence type="ECO:0000259" key="7">
    <source>
        <dbReference type="PROSITE" id="PS51061"/>
    </source>
</evidence>
<keyword evidence="4 6" id="KW-0143">Chaperone</keyword>
<protein>
    <recommendedName>
        <fullName evidence="6">RNA-binding protein KhpB</fullName>
    </recommendedName>
    <alternativeName>
        <fullName evidence="6">RNA-binding protein EloR</fullName>
    </alternativeName>
</protein>
<comment type="similarity">
    <text evidence="6">Belongs to the KhpB RNA-binding protein family.</text>
</comment>
<gene>
    <name evidence="6" type="primary">khpB</name>
    <name evidence="6" type="synonym">eloR</name>
    <name evidence="8" type="ORF">ELD05_13855</name>
</gene>
<comment type="domain">
    <text evidence="6">Has an N-terminal Jag-N domain and 2 RNA-binding domains (KH and R3H).</text>
</comment>
<keyword evidence="2 6" id="KW-0694">RNA-binding</keyword>
<accession>A0A3T0D965</accession>
<evidence type="ECO:0000256" key="3">
    <source>
        <dbReference type="ARBA" id="ARBA00022960"/>
    </source>
</evidence>
<dbReference type="InterPro" id="IPR036867">
    <property type="entry name" value="R3H_dom_sf"/>
</dbReference>
<dbReference type="EMBL" id="CP034791">
    <property type="protein sequence ID" value="AZT91584.1"/>
    <property type="molecule type" value="Genomic_DNA"/>
</dbReference>
<dbReference type="Pfam" id="PF13083">
    <property type="entry name" value="KH_KhpA-B"/>
    <property type="match status" value="1"/>
</dbReference>
<dbReference type="Gene3D" id="3.30.30.80">
    <property type="entry name" value="probable RNA-binding protein from clostridium symbiosum atcc 14940"/>
    <property type="match status" value="1"/>
</dbReference>
<organism evidence="8 9">
    <name type="scientific">Caldicellulosiruptor changbaiensis</name>
    <dbReference type="NCBI Taxonomy" id="1222016"/>
    <lineage>
        <taxon>Bacteria</taxon>
        <taxon>Bacillati</taxon>
        <taxon>Bacillota</taxon>
        <taxon>Bacillota incertae sedis</taxon>
        <taxon>Caldicellulosiruptorales</taxon>
        <taxon>Caldicellulosiruptoraceae</taxon>
        <taxon>Caldicellulosiruptor</taxon>
    </lineage>
</organism>
<dbReference type="InterPro" id="IPR038008">
    <property type="entry name" value="Jag_KH"/>
</dbReference>
<dbReference type="Pfam" id="PF14804">
    <property type="entry name" value="Jag_N"/>
    <property type="match status" value="1"/>
</dbReference>
<dbReference type="AlphaFoldDB" id="A0A3T0D965"/>
<dbReference type="Pfam" id="PF01424">
    <property type="entry name" value="R3H"/>
    <property type="match status" value="1"/>
</dbReference>
<dbReference type="InterPro" id="IPR001374">
    <property type="entry name" value="R3H_dom"/>
</dbReference>
<evidence type="ECO:0000256" key="2">
    <source>
        <dbReference type="ARBA" id="ARBA00022884"/>
    </source>
</evidence>
<dbReference type="GO" id="GO:0071555">
    <property type="term" value="P:cell wall organization"/>
    <property type="evidence" value="ECO:0007669"/>
    <property type="project" value="UniProtKB-KW"/>
</dbReference>
<dbReference type="HAMAP" id="MF_00867">
    <property type="entry name" value="KhpB"/>
    <property type="match status" value="1"/>
</dbReference>
<dbReference type="SUPFAM" id="SSF82708">
    <property type="entry name" value="R3H domain"/>
    <property type="match status" value="1"/>
</dbReference>
<evidence type="ECO:0000256" key="1">
    <source>
        <dbReference type="ARBA" id="ARBA00022490"/>
    </source>
</evidence>
<reference evidence="8 9" key="1">
    <citation type="submission" date="2018-12" db="EMBL/GenBank/DDBJ databases">
        <title>Genome sequence from the cellulolytic species, Caldicellulosiruptor changbaiensis.</title>
        <authorList>
            <person name="Blumer-Schuette S.E."/>
            <person name="Mendoza C."/>
        </authorList>
    </citation>
    <scope>NUCLEOTIDE SEQUENCE [LARGE SCALE GENOMIC DNA]</scope>
    <source>
        <strain evidence="8 9">CBS-Z</strain>
    </source>
</reference>
<dbReference type="PANTHER" id="PTHR35800">
    <property type="entry name" value="PROTEIN JAG"/>
    <property type="match status" value="1"/>
</dbReference>
<dbReference type="NCBIfam" id="NF041568">
    <property type="entry name" value="Jag_EloR"/>
    <property type="match status" value="1"/>
</dbReference>
<dbReference type="InterPro" id="IPR015946">
    <property type="entry name" value="KH_dom-like_a/b"/>
</dbReference>
<dbReference type="SMART" id="SM01245">
    <property type="entry name" value="Jag_N"/>
    <property type="match status" value="1"/>
</dbReference>
<dbReference type="CDD" id="cd02644">
    <property type="entry name" value="R3H_jag"/>
    <property type="match status" value="1"/>
</dbReference>
<comment type="subcellular location">
    <subcellularLocation>
        <location evidence="6">Cytoplasm</location>
    </subcellularLocation>
</comment>
<evidence type="ECO:0000256" key="6">
    <source>
        <dbReference type="HAMAP-Rule" id="MF_00867"/>
    </source>
</evidence>
<dbReference type="Gene3D" id="3.30.1370.50">
    <property type="entry name" value="R3H-like domain"/>
    <property type="match status" value="1"/>
</dbReference>
<dbReference type="PROSITE" id="PS51061">
    <property type="entry name" value="R3H"/>
    <property type="match status" value="1"/>
</dbReference>
<dbReference type="GO" id="GO:0003723">
    <property type="term" value="F:RNA binding"/>
    <property type="evidence" value="ECO:0007669"/>
    <property type="project" value="UniProtKB-UniRule"/>
</dbReference>
<dbReference type="Proteomes" id="UP000282930">
    <property type="component" value="Chromosome"/>
</dbReference>
<dbReference type="GO" id="GO:0009252">
    <property type="term" value="P:peptidoglycan biosynthetic process"/>
    <property type="evidence" value="ECO:0007669"/>
    <property type="project" value="UniProtKB-UniRule"/>
</dbReference>
<keyword evidence="5 6" id="KW-0961">Cell wall biogenesis/degradation</keyword>
<dbReference type="InterPro" id="IPR034079">
    <property type="entry name" value="R3H_KhpB"/>
</dbReference>
<comment type="subunit">
    <text evidence="6">Forms a complex with KhpA.</text>
</comment>
<keyword evidence="1 6" id="KW-0963">Cytoplasm</keyword>
<dbReference type="GO" id="GO:0008360">
    <property type="term" value="P:regulation of cell shape"/>
    <property type="evidence" value="ECO:0007669"/>
    <property type="project" value="UniProtKB-KW"/>
</dbReference>
<dbReference type="InterPro" id="IPR032782">
    <property type="entry name" value="KhpB_N"/>
</dbReference>
<feature type="domain" description="R3H" evidence="7">
    <location>
        <begin position="143"/>
        <end position="208"/>
    </location>
</feature>
<dbReference type="KEGG" id="ccha:ELD05_13855"/>
<keyword evidence="3 6" id="KW-0133">Cell shape</keyword>